<evidence type="ECO:0000313" key="2">
    <source>
        <dbReference type="Proteomes" id="UP001417504"/>
    </source>
</evidence>
<sequence>MVSHEVCILSNIGRIYKLLQVDHEGRCFCRIKQLLSMKPSFFTPHLHLHSLSFHHPSHF</sequence>
<proteinExistence type="predicted"/>
<dbReference type="Proteomes" id="UP001417504">
    <property type="component" value="Unassembled WGS sequence"/>
</dbReference>
<dbReference type="EMBL" id="JBBNAE010000006">
    <property type="protein sequence ID" value="KAK9117137.1"/>
    <property type="molecule type" value="Genomic_DNA"/>
</dbReference>
<comment type="caution">
    <text evidence="1">The sequence shown here is derived from an EMBL/GenBank/DDBJ whole genome shotgun (WGS) entry which is preliminary data.</text>
</comment>
<protein>
    <submittedName>
        <fullName evidence="1">Uncharacterized protein</fullName>
    </submittedName>
</protein>
<keyword evidence="2" id="KW-1185">Reference proteome</keyword>
<accession>A0AAP0IMB4</accession>
<evidence type="ECO:0000313" key="1">
    <source>
        <dbReference type="EMBL" id="KAK9117137.1"/>
    </source>
</evidence>
<name>A0AAP0IMB4_9MAGN</name>
<organism evidence="1 2">
    <name type="scientific">Stephania japonica</name>
    <dbReference type="NCBI Taxonomy" id="461633"/>
    <lineage>
        <taxon>Eukaryota</taxon>
        <taxon>Viridiplantae</taxon>
        <taxon>Streptophyta</taxon>
        <taxon>Embryophyta</taxon>
        <taxon>Tracheophyta</taxon>
        <taxon>Spermatophyta</taxon>
        <taxon>Magnoliopsida</taxon>
        <taxon>Ranunculales</taxon>
        <taxon>Menispermaceae</taxon>
        <taxon>Menispermoideae</taxon>
        <taxon>Cissampelideae</taxon>
        <taxon>Stephania</taxon>
    </lineage>
</organism>
<gene>
    <name evidence="1" type="ORF">Sjap_016084</name>
</gene>
<dbReference type="AlphaFoldDB" id="A0AAP0IMB4"/>
<reference evidence="1 2" key="1">
    <citation type="submission" date="2024-01" db="EMBL/GenBank/DDBJ databases">
        <title>Genome assemblies of Stephania.</title>
        <authorList>
            <person name="Yang L."/>
        </authorList>
    </citation>
    <scope>NUCLEOTIDE SEQUENCE [LARGE SCALE GENOMIC DNA]</scope>
    <source>
        <strain evidence="1">QJT</strain>
        <tissue evidence="1">Leaf</tissue>
    </source>
</reference>